<proteinExistence type="predicted"/>
<feature type="domain" description="DUF4116" evidence="2">
    <location>
        <begin position="99"/>
        <end position="142"/>
    </location>
</feature>
<keyword evidence="4" id="KW-1185">Reference proteome</keyword>
<evidence type="ECO:0000313" key="3">
    <source>
        <dbReference type="EMBL" id="KAF0977683.1"/>
    </source>
</evidence>
<evidence type="ECO:0000256" key="1">
    <source>
        <dbReference type="SAM" id="MobiDB-lite"/>
    </source>
</evidence>
<dbReference type="GeneID" id="68110223"/>
<name>A0A6A5BIG5_NAEFO</name>
<dbReference type="VEuPathDB" id="AmoebaDB:NF0096020"/>
<dbReference type="EMBL" id="VFQX01000033">
    <property type="protein sequence ID" value="KAF0977683.1"/>
    <property type="molecule type" value="Genomic_DNA"/>
</dbReference>
<feature type="region of interest" description="Disordered" evidence="1">
    <location>
        <begin position="1"/>
        <end position="23"/>
    </location>
</feature>
<reference evidence="3 4" key="1">
    <citation type="journal article" date="2019" name="Sci. Rep.">
        <title>Nanopore sequencing improves the draft genome of the human pathogenic amoeba Naegleria fowleri.</title>
        <authorList>
            <person name="Liechti N."/>
            <person name="Schurch N."/>
            <person name="Bruggmann R."/>
            <person name="Wittwer M."/>
        </authorList>
    </citation>
    <scope>NUCLEOTIDE SEQUENCE [LARGE SCALE GENOMIC DNA]</scope>
    <source>
        <strain evidence="3 4">ATCC 30894</strain>
    </source>
</reference>
<dbReference type="Pfam" id="PF13475">
    <property type="entry name" value="DUF4116"/>
    <property type="match status" value="1"/>
</dbReference>
<sequence length="219" mass="25685">MSLHQQENSRWHQVHDQSNLSNHPNHHHHVVIVKLWDGSVILDQKHLLRDDFLYQQLKHNMEQARNERLRILNEKLMLLQIGKYNRKLLKEACEENKKDREIVLRMVESDGLALKYANDVLRNCDEEIVMTSVKQNGQALKYTLLWTDEIIQAALHQDGNVLQHLEMDKYEIHDEDIKVAVKNDGSCLQHLYECPLDLDTIETASKTAPEIFELIPMPD</sequence>
<dbReference type="InterPro" id="IPR025197">
    <property type="entry name" value="DUF4116"/>
</dbReference>
<accession>A0A6A5BIG5</accession>
<protein>
    <recommendedName>
        <fullName evidence="2">DUF4116 domain-containing protein</fullName>
    </recommendedName>
</protein>
<comment type="caution">
    <text evidence="3">The sequence shown here is derived from an EMBL/GenBank/DDBJ whole genome shotgun (WGS) entry which is preliminary data.</text>
</comment>
<gene>
    <name evidence="3" type="ORF">FDP41_003005</name>
</gene>
<dbReference type="AlphaFoldDB" id="A0A6A5BIG5"/>
<evidence type="ECO:0000259" key="2">
    <source>
        <dbReference type="Pfam" id="PF13475"/>
    </source>
</evidence>
<dbReference type="Proteomes" id="UP000444721">
    <property type="component" value="Unassembled WGS sequence"/>
</dbReference>
<evidence type="ECO:0000313" key="4">
    <source>
        <dbReference type="Proteomes" id="UP000444721"/>
    </source>
</evidence>
<dbReference type="VEuPathDB" id="AmoebaDB:NfTy_058280"/>
<organism evidence="3 4">
    <name type="scientific">Naegleria fowleri</name>
    <name type="common">Brain eating amoeba</name>
    <dbReference type="NCBI Taxonomy" id="5763"/>
    <lineage>
        <taxon>Eukaryota</taxon>
        <taxon>Discoba</taxon>
        <taxon>Heterolobosea</taxon>
        <taxon>Tetramitia</taxon>
        <taxon>Eutetramitia</taxon>
        <taxon>Vahlkampfiidae</taxon>
        <taxon>Naegleria</taxon>
    </lineage>
</organism>
<dbReference type="VEuPathDB" id="AmoebaDB:FDP41_003005"/>
<dbReference type="RefSeq" id="XP_044562396.1">
    <property type="nucleotide sequence ID" value="XM_044706262.1"/>
</dbReference>